<evidence type="ECO:0000313" key="1">
    <source>
        <dbReference type="EMBL" id="MBB4080733.1"/>
    </source>
</evidence>
<organism evidence="1 2">
    <name type="scientific">Neolewinella aquimaris</name>
    <dbReference type="NCBI Taxonomy" id="1835722"/>
    <lineage>
        <taxon>Bacteria</taxon>
        <taxon>Pseudomonadati</taxon>
        <taxon>Bacteroidota</taxon>
        <taxon>Saprospiria</taxon>
        <taxon>Saprospirales</taxon>
        <taxon>Lewinellaceae</taxon>
        <taxon>Neolewinella</taxon>
    </lineage>
</organism>
<dbReference type="Proteomes" id="UP000576209">
    <property type="component" value="Unassembled WGS sequence"/>
</dbReference>
<dbReference type="EMBL" id="JACIFF010000009">
    <property type="protein sequence ID" value="MBB4080733.1"/>
    <property type="molecule type" value="Genomic_DNA"/>
</dbReference>
<comment type="caution">
    <text evidence="1">The sequence shown here is derived from an EMBL/GenBank/DDBJ whole genome shotgun (WGS) entry which is preliminary data.</text>
</comment>
<dbReference type="PROSITE" id="PS51257">
    <property type="entry name" value="PROKAR_LIPOPROTEIN"/>
    <property type="match status" value="1"/>
</dbReference>
<accession>A0A840E9W3</accession>
<proteinExistence type="predicted"/>
<dbReference type="AlphaFoldDB" id="A0A840E9W3"/>
<reference evidence="1 2" key="1">
    <citation type="submission" date="2020-08" db="EMBL/GenBank/DDBJ databases">
        <title>Genomic Encyclopedia of Type Strains, Phase IV (KMG-IV): sequencing the most valuable type-strain genomes for metagenomic binning, comparative biology and taxonomic classification.</title>
        <authorList>
            <person name="Goeker M."/>
        </authorList>
    </citation>
    <scope>NUCLEOTIDE SEQUENCE [LARGE SCALE GENOMIC DNA]</scope>
    <source>
        <strain evidence="1 2">DSM 105137</strain>
    </source>
</reference>
<keyword evidence="2" id="KW-1185">Reference proteome</keyword>
<sequence length="144" mass="15571">MKYLLLAGLLSLTFACDNGTTTTEETTGTDQEVMPGGEVATEPVSPETTLGVETGTDLASHFDIALSDFDQAHYADAADHLRMGISALETAGVNLEDEAHEELKVVIEEMEDVTDRVRAGEVTDRSEIETLVERANMIVTPIEE</sequence>
<name>A0A840E9W3_9BACT</name>
<protein>
    <submittedName>
        <fullName evidence="1">Uncharacterized protein</fullName>
    </submittedName>
</protein>
<evidence type="ECO:0000313" key="2">
    <source>
        <dbReference type="Proteomes" id="UP000576209"/>
    </source>
</evidence>
<gene>
    <name evidence="1" type="ORF">GGR28_003368</name>
</gene>
<dbReference type="RefSeq" id="WP_183496959.1">
    <property type="nucleotide sequence ID" value="NZ_JACIFF010000009.1"/>
</dbReference>